<proteinExistence type="predicted"/>
<dbReference type="Proteomes" id="UP000030762">
    <property type="component" value="Unassembled WGS sequence"/>
</dbReference>
<feature type="coiled-coil region" evidence="1">
    <location>
        <begin position="483"/>
        <end position="552"/>
    </location>
</feature>
<feature type="region of interest" description="Disordered" evidence="2">
    <location>
        <begin position="632"/>
        <end position="654"/>
    </location>
</feature>
<dbReference type="GeneID" id="19948878"/>
<feature type="compositionally biased region" description="Basic and acidic residues" evidence="2">
    <location>
        <begin position="632"/>
        <end position="641"/>
    </location>
</feature>
<keyword evidence="4" id="KW-1185">Reference proteome</keyword>
<keyword evidence="1" id="KW-0175">Coiled coil</keyword>
<dbReference type="InParanoid" id="T0QKR0"/>
<dbReference type="AlphaFoldDB" id="T0QKR0"/>
<dbReference type="EMBL" id="JH767155">
    <property type="protein sequence ID" value="EQC34380.1"/>
    <property type="molecule type" value="Genomic_DNA"/>
</dbReference>
<gene>
    <name evidence="3" type="ORF">SDRG_08151</name>
</gene>
<evidence type="ECO:0000256" key="1">
    <source>
        <dbReference type="SAM" id="Coils"/>
    </source>
</evidence>
<feature type="coiled-coil region" evidence="1">
    <location>
        <begin position="211"/>
        <end position="238"/>
    </location>
</feature>
<dbReference type="VEuPathDB" id="FungiDB:SDRG_08151"/>
<feature type="coiled-coil region" evidence="1">
    <location>
        <begin position="13"/>
        <end position="40"/>
    </location>
</feature>
<feature type="coiled-coil region" evidence="1">
    <location>
        <begin position="689"/>
        <end position="716"/>
    </location>
</feature>
<accession>T0QKR0</accession>
<dbReference type="RefSeq" id="XP_008612242.1">
    <property type="nucleotide sequence ID" value="XM_008614020.1"/>
</dbReference>
<name>T0QKR0_SAPDV</name>
<evidence type="ECO:0000313" key="4">
    <source>
        <dbReference type="Proteomes" id="UP000030762"/>
    </source>
</evidence>
<organism evidence="3 4">
    <name type="scientific">Saprolegnia diclina (strain VS20)</name>
    <dbReference type="NCBI Taxonomy" id="1156394"/>
    <lineage>
        <taxon>Eukaryota</taxon>
        <taxon>Sar</taxon>
        <taxon>Stramenopiles</taxon>
        <taxon>Oomycota</taxon>
        <taxon>Saprolegniomycetes</taxon>
        <taxon>Saprolegniales</taxon>
        <taxon>Saprolegniaceae</taxon>
        <taxon>Saprolegnia</taxon>
    </lineage>
</organism>
<sequence length="813" mass="89658">MDDDESREVLELLQRKDREIHALTDAKARLEEKVDAMRWDLELAQGGLDYSAAFNTQLLAFEAQLQDLRTKTDLALQPRQIAPDTRQAMALEQRLQRGETTDSLLHQRLHSMFQANCELIQRFSRPSCREVAVQTAGHQRDRFVATEATCCDCATQLQQATDELRGLRAAALLSQLAAPGARKARSSYVHPAPDDLLTVSLRCDDATSRPTAEVEAELDRLRESVARYTTELKTRTEELQNVRADVIIAAKLHQHRENALRMTLADVEAQLVASRAQCEDAERAKLEIIHQATQLVQAAEAETGTALNSLDAFNQMQLRPWIDVAHGDRTAKYTLQTTLAAANDKIVELQADVALEMAAARELRADAEVYATQAVEWSALSDAYEHVQAELQARVRSLSTALAQALSSRDASVDWAALVPQLLAQPSPAPQYPPKEVLGPDRAHVCSWQRQAATWRQTLHSRELALQALQDQLHQQAANSSALDASKAANSALRKKAATAKAEVETLKAAAETAKSKTTALQREKAELNHMVSRLREENAKLRDSAQRKSELVTFYKSAAEKAKHQHDVARPPPASNQAPTAAKTALIKHLQEQLAVRTKDAAATNDVLQKAQAHNHVLSSRCGRLQMALRDKMSSQHRQDEDDDKDTGGDDATSGIQAQLRECKRRLQQKQSILDGFKAKDAAQKDMLATCTRQLDQLRAQLQSHSTDAANLAALLAQFDGLRASVYDAVHSAFAFRSKKGDDVDGVSVSDLRAVGCTALDETEITLLRSDNIQQQVLSGLELALEVSPEDCRRALLDALLELRHAGSAGKF</sequence>
<dbReference type="OrthoDB" id="77997at2759"/>
<reference evidence="3 4" key="1">
    <citation type="submission" date="2012-04" db="EMBL/GenBank/DDBJ databases">
        <title>The Genome Sequence of Saprolegnia declina VS20.</title>
        <authorList>
            <consortium name="The Broad Institute Genome Sequencing Platform"/>
            <person name="Russ C."/>
            <person name="Nusbaum C."/>
            <person name="Tyler B."/>
            <person name="van West P."/>
            <person name="Dieguez-Uribeondo J."/>
            <person name="de Bruijn I."/>
            <person name="Tripathy S."/>
            <person name="Jiang R."/>
            <person name="Young S.K."/>
            <person name="Zeng Q."/>
            <person name="Gargeya S."/>
            <person name="Fitzgerald M."/>
            <person name="Haas B."/>
            <person name="Abouelleil A."/>
            <person name="Alvarado L."/>
            <person name="Arachchi H.M."/>
            <person name="Berlin A."/>
            <person name="Chapman S.B."/>
            <person name="Goldberg J."/>
            <person name="Griggs A."/>
            <person name="Gujja S."/>
            <person name="Hansen M."/>
            <person name="Howarth C."/>
            <person name="Imamovic A."/>
            <person name="Larimer J."/>
            <person name="McCowen C."/>
            <person name="Montmayeur A."/>
            <person name="Murphy C."/>
            <person name="Neiman D."/>
            <person name="Pearson M."/>
            <person name="Priest M."/>
            <person name="Roberts A."/>
            <person name="Saif S."/>
            <person name="Shea T."/>
            <person name="Sisk P."/>
            <person name="Sykes S."/>
            <person name="Wortman J."/>
            <person name="Nusbaum C."/>
            <person name="Birren B."/>
        </authorList>
    </citation>
    <scope>NUCLEOTIDE SEQUENCE [LARGE SCALE GENOMIC DNA]</scope>
    <source>
        <strain evidence="3 4">VS20</strain>
    </source>
</reference>
<dbReference type="OMA" id="QAHNHVL"/>
<protein>
    <submittedName>
        <fullName evidence="3">Uncharacterized protein</fullName>
    </submittedName>
</protein>
<evidence type="ECO:0000313" key="3">
    <source>
        <dbReference type="EMBL" id="EQC34380.1"/>
    </source>
</evidence>
<evidence type="ECO:0000256" key="2">
    <source>
        <dbReference type="SAM" id="MobiDB-lite"/>
    </source>
</evidence>